<accession>A0A6G1HPP1</accession>
<protein>
    <submittedName>
        <fullName evidence="2">Uncharacterized protein</fullName>
    </submittedName>
</protein>
<feature type="compositionally biased region" description="Basic and acidic residues" evidence="1">
    <location>
        <begin position="81"/>
        <end position="90"/>
    </location>
</feature>
<proteinExistence type="predicted"/>
<feature type="compositionally biased region" description="Gly residues" evidence="1">
    <location>
        <begin position="190"/>
        <end position="199"/>
    </location>
</feature>
<evidence type="ECO:0000313" key="3">
    <source>
        <dbReference type="Proteomes" id="UP000799640"/>
    </source>
</evidence>
<feature type="compositionally biased region" description="Basic and acidic residues" evidence="1">
    <location>
        <begin position="115"/>
        <end position="135"/>
    </location>
</feature>
<feature type="compositionally biased region" description="Low complexity" evidence="1">
    <location>
        <begin position="1"/>
        <end position="13"/>
    </location>
</feature>
<feature type="region of interest" description="Disordered" evidence="1">
    <location>
        <begin position="1"/>
        <end position="199"/>
    </location>
</feature>
<dbReference type="Proteomes" id="UP000799640">
    <property type="component" value="Unassembled WGS sequence"/>
</dbReference>
<feature type="compositionally biased region" description="Basic and acidic residues" evidence="1">
    <location>
        <begin position="142"/>
        <end position="169"/>
    </location>
</feature>
<evidence type="ECO:0000256" key="1">
    <source>
        <dbReference type="SAM" id="MobiDB-lite"/>
    </source>
</evidence>
<dbReference type="EMBL" id="ML996702">
    <property type="protein sequence ID" value="KAF2397884.1"/>
    <property type="molecule type" value="Genomic_DNA"/>
</dbReference>
<feature type="compositionally biased region" description="Basic and acidic residues" evidence="1">
    <location>
        <begin position="56"/>
        <end position="69"/>
    </location>
</feature>
<dbReference type="AlphaFoldDB" id="A0A6G1HPP1"/>
<keyword evidence="3" id="KW-1185">Reference proteome</keyword>
<feature type="compositionally biased region" description="Low complexity" evidence="1">
    <location>
        <begin position="44"/>
        <end position="55"/>
    </location>
</feature>
<sequence length="199" mass="20457">MNPLTTTPATNPTEPHHGSVATGAATEAVDSTRDTTAGGFGTVGSSASAHPGHAAKSTDKQQGADRPEDAPTGEQKSAIDNVKKEGEKAMGEAPASKSKQSRGFSVADDGGQKVLRTEQEREELAEKGELPKDPNDNSGEPMKMHDGNEDKARAERKASVQEGGGEHGKVKGTGEQPARGEGHPQDSRQGPGGADGGSR</sequence>
<name>A0A6G1HPP1_9PEZI</name>
<organism evidence="2 3">
    <name type="scientific">Trichodelitschia bisporula</name>
    <dbReference type="NCBI Taxonomy" id="703511"/>
    <lineage>
        <taxon>Eukaryota</taxon>
        <taxon>Fungi</taxon>
        <taxon>Dikarya</taxon>
        <taxon>Ascomycota</taxon>
        <taxon>Pezizomycotina</taxon>
        <taxon>Dothideomycetes</taxon>
        <taxon>Dothideomycetes incertae sedis</taxon>
        <taxon>Phaeotrichales</taxon>
        <taxon>Phaeotrichaceae</taxon>
        <taxon>Trichodelitschia</taxon>
    </lineage>
</organism>
<reference evidence="2" key="1">
    <citation type="journal article" date="2020" name="Stud. Mycol.">
        <title>101 Dothideomycetes genomes: a test case for predicting lifestyles and emergence of pathogens.</title>
        <authorList>
            <person name="Haridas S."/>
            <person name="Albert R."/>
            <person name="Binder M."/>
            <person name="Bloem J."/>
            <person name="Labutti K."/>
            <person name="Salamov A."/>
            <person name="Andreopoulos B."/>
            <person name="Baker S."/>
            <person name="Barry K."/>
            <person name="Bills G."/>
            <person name="Bluhm B."/>
            <person name="Cannon C."/>
            <person name="Castanera R."/>
            <person name="Culley D."/>
            <person name="Daum C."/>
            <person name="Ezra D."/>
            <person name="Gonzalez J."/>
            <person name="Henrissat B."/>
            <person name="Kuo A."/>
            <person name="Liang C."/>
            <person name="Lipzen A."/>
            <person name="Lutzoni F."/>
            <person name="Magnuson J."/>
            <person name="Mondo S."/>
            <person name="Nolan M."/>
            <person name="Ohm R."/>
            <person name="Pangilinan J."/>
            <person name="Park H.-J."/>
            <person name="Ramirez L."/>
            <person name="Alfaro M."/>
            <person name="Sun H."/>
            <person name="Tritt A."/>
            <person name="Yoshinaga Y."/>
            <person name="Zwiers L.-H."/>
            <person name="Turgeon B."/>
            <person name="Goodwin S."/>
            <person name="Spatafora J."/>
            <person name="Crous P."/>
            <person name="Grigoriev I."/>
        </authorList>
    </citation>
    <scope>NUCLEOTIDE SEQUENCE</scope>
    <source>
        <strain evidence="2">CBS 262.69</strain>
    </source>
</reference>
<gene>
    <name evidence="2" type="ORF">EJ06DRAFT_142062</name>
</gene>
<dbReference type="OrthoDB" id="5388207at2759"/>
<evidence type="ECO:0000313" key="2">
    <source>
        <dbReference type="EMBL" id="KAF2397884.1"/>
    </source>
</evidence>